<dbReference type="RefSeq" id="WP_160358752.1">
    <property type="nucleotide sequence ID" value="NZ_WSRQ01000010.1"/>
</dbReference>
<name>A0A964W235_9CLOT</name>
<sequence>MKKLKKKSSSKRIISSAIIVLVTTVVFTGTILLNASKIARADANTVDNLQHQIKTLNELNYSSKDIKKIIKMTNKYISFYIEDYSDRVVIGLLNAKDEPEDIREIKLSNFDN</sequence>
<dbReference type="EMBL" id="WSRQ01000010">
    <property type="protein sequence ID" value="MVX63652.1"/>
    <property type="molecule type" value="Genomic_DNA"/>
</dbReference>
<dbReference type="AlphaFoldDB" id="A0A964W235"/>
<evidence type="ECO:0000313" key="2">
    <source>
        <dbReference type="Proteomes" id="UP000656077"/>
    </source>
</evidence>
<accession>A0A964W235</accession>
<gene>
    <name evidence="1" type="ORF">GKZ28_08080</name>
</gene>
<dbReference type="Proteomes" id="UP000656077">
    <property type="component" value="Unassembled WGS sequence"/>
</dbReference>
<evidence type="ECO:0000313" key="1">
    <source>
        <dbReference type="EMBL" id="MVX63652.1"/>
    </source>
</evidence>
<protein>
    <submittedName>
        <fullName evidence="1">Uncharacterized protein</fullName>
    </submittedName>
</protein>
<reference evidence="1" key="1">
    <citation type="submission" date="2019-12" db="EMBL/GenBank/DDBJ databases">
        <title>Microbes associate with the intestines of laboratory mice.</title>
        <authorList>
            <person name="Navarre W."/>
            <person name="Wong E."/>
        </authorList>
    </citation>
    <scope>NUCLEOTIDE SEQUENCE</scope>
    <source>
        <strain evidence="1">NM79_F5</strain>
    </source>
</reference>
<organism evidence="1 2">
    <name type="scientific">Clostridium chromiireducens</name>
    <dbReference type="NCBI Taxonomy" id="225345"/>
    <lineage>
        <taxon>Bacteria</taxon>
        <taxon>Bacillati</taxon>
        <taxon>Bacillota</taxon>
        <taxon>Clostridia</taxon>
        <taxon>Eubacteriales</taxon>
        <taxon>Clostridiaceae</taxon>
        <taxon>Clostridium</taxon>
    </lineage>
</organism>
<proteinExistence type="predicted"/>
<comment type="caution">
    <text evidence="1">The sequence shown here is derived from an EMBL/GenBank/DDBJ whole genome shotgun (WGS) entry which is preliminary data.</text>
</comment>